<dbReference type="InterPro" id="IPR029045">
    <property type="entry name" value="ClpP/crotonase-like_dom_sf"/>
</dbReference>
<gene>
    <name evidence="4" type="ORF">APICC_07715</name>
</gene>
<dbReference type="GO" id="GO:0004165">
    <property type="term" value="F:delta(3)-delta(2)-enoyl-CoA isomerase activity"/>
    <property type="evidence" value="ECO:0007669"/>
    <property type="project" value="UniProtKB-ARBA"/>
</dbReference>
<dbReference type="STRING" id="94128.A0A2A3EA51"/>
<name>A0A2A3EA51_APICC</name>
<dbReference type="AlphaFoldDB" id="A0A2A3EA51"/>
<dbReference type="EMBL" id="KZ288310">
    <property type="protein sequence ID" value="PBC28580.1"/>
    <property type="molecule type" value="Genomic_DNA"/>
</dbReference>
<dbReference type="PANTHER" id="PTHR43684:SF1">
    <property type="entry name" value="ENOYL-COA DELTA ISOMERASE 2"/>
    <property type="match status" value="1"/>
</dbReference>
<evidence type="ECO:0000313" key="4">
    <source>
        <dbReference type="EMBL" id="PBC28580.1"/>
    </source>
</evidence>
<comment type="subcellular location">
    <subcellularLocation>
        <location evidence="1">Peroxisome</location>
    </subcellularLocation>
</comment>
<dbReference type="Gene3D" id="1.10.12.10">
    <property type="entry name" value="Lyase 2-enoyl-coa Hydratase, Chain A, domain 2"/>
    <property type="match status" value="1"/>
</dbReference>
<dbReference type="InterPro" id="IPR014748">
    <property type="entry name" value="Enoyl-CoA_hydra_C"/>
</dbReference>
<proteinExistence type="predicted"/>
<keyword evidence="2" id="KW-0576">Peroxisome</keyword>
<dbReference type="Proteomes" id="UP000242457">
    <property type="component" value="Unassembled WGS sequence"/>
</dbReference>
<evidence type="ECO:0000256" key="3">
    <source>
        <dbReference type="ARBA" id="ARBA00023235"/>
    </source>
</evidence>
<evidence type="ECO:0000256" key="2">
    <source>
        <dbReference type="ARBA" id="ARBA00023140"/>
    </source>
</evidence>
<organism evidence="4 5">
    <name type="scientific">Apis cerana cerana</name>
    <name type="common">Oriental honeybee</name>
    <dbReference type="NCBI Taxonomy" id="94128"/>
    <lineage>
        <taxon>Eukaryota</taxon>
        <taxon>Metazoa</taxon>
        <taxon>Ecdysozoa</taxon>
        <taxon>Arthropoda</taxon>
        <taxon>Hexapoda</taxon>
        <taxon>Insecta</taxon>
        <taxon>Pterygota</taxon>
        <taxon>Neoptera</taxon>
        <taxon>Endopterygota</taxon>
        <taxon>Hymenoptera</taxon>
        <taxon>Apocrita</taxon>
        <taxon>Aculeata</taxon>
        <taxon>Apoidea</taxon>
        <taxon>Anthophila</taxon>
        <taxon>Apidae</taxon>
        <taxon>Apis</taxon>
    </lineage>
</organism>
<dbReference type="Gene3D" id="3.90.226.10">
    <property type="entry name" value="2-enoyl-CoA Hydratase, Chain A, domain 1"/>
    <property type="match status" value="1"/>
</dbReference>
<protein>
    <submittedName>
        <fullName evidence="4">Peroxisomal 3,2-trans-enoyl-CoA isomerase</fullName>
    </submittedName>
</protein>
<dbReference type="OrthoDB" id="409763at2759"/>
<dbReference type="PANTHER" id="PTHR43684">
    <property type="match status" value="1"/>
</dbReference>
<keyword evidence="3 4" id="KW-0413">Isomerase</keyword>
<dbReference type="InterPro" id="IPR001753">
    <property type="entry name" value="Enoyl-CoA_hydra/iso"/>
</dbReference>
<dbReference type="SUPFAM" id="SSF52096">
    <property type="entry name" value="ClpP/crotonase"/>
    <property type="match status" value="1"/>
</dbReference>
<dbReference type="CDD" id="cd06558">
    <property type="entry name" value="crotonase-like"/>
    <property type="match status" value="1"/>
</dbReference>
<dbReference type="Pfam" id="PF00378">
    <property type="entry name" value="ECH_1"/>
    <property type="match status" value="1"/>
</dbReference>
<dbReference type="GO" id="GO:0005777">
    <property type="term" value="C:peroxisome"/>
    <property type="evidence" value="ECO:0007669"/>
    <property type="project" value="UniProtKB-SubCell"/>
</dbReference>
<evidence type="ECO:0000313" key="5">
    <source>
        <dbReference type="Proteomes" id="UP000242457"/>
    </source>
</evidence>
<sequence>MEYENSSNIIYCVENGLLKITLNRPEKKNAITNSMYKNLLEIFYKSIQDNTIHTVCLTGTGNFFSSGNDFVSLLTNQDVFDIKSIINDFKKFIDMLITYPKLLIAVVNGPAIGIAVTILPLFDITYASDTAYFQTPFTSLGLIAEGCSTYTFPKIFGKSKASDMLYLGYKMNAFEAKQYGLVSEIYKYECLNESILAIKHLVKKWNQNILLEVNTEECTELIKHIQSSDSIERLTNFMLHKNKI</sequence>
<keyword evidence="5" id="KW-1185">Reference proteome</keyword>
<evidence type="ECO:0000256" key="1">
    <source>
        <dbReference type="ARBA" id="ARBA00004275"/>
    </source>
</evidence>
<accession>A0A2A3EA51</accession>
<dbReference type="InterPro" id="IPR051053">
    <property type="entry name" value="ECH/Chromodomain_protein"/>
</dbReference>
<reference evidence="4 5" key="1">
    <citation type="submission" date="2014-07" db="EMBL/GenBank/DDBJ databases">
        <title>Genomic and transcriptomic analysis on Apis cerana provide comprehensive insights into honey bee biology.</title>
        <authorList>
            <person name="Diao Q."/>
            <person name="Sun L."/>
            <person name="Zheng H."/>
            <person name="Zheng H."/>
            <person name="Xu S."/>
            <person name="Wang S."/>
            <person name="Zeng Z."/>
            <person name="Hu F."/>
            <person name="Su S."/>
            <person name="Wu J."/>
        </authorList>
    </citation>
    <scope>NUCLEOTIDE SEQUENCE [LARGE SCALE GENOMIC DNA]</scope>
    <source>
        <tissue evidence="4">Pupae without intestine</tissue>
    </source>
</reference>